<dbReference type="EMBL" id="JAAATX020000012">
    <property type="protein sequence ID" value="MBU9699437.1"/>
    <property type="molecule type" value="Genomic_DNA"/>
</dbReference>
<dbReference type="GO" id="GO:0016853">
    <property type="term" value="F:isomerase activity"/>
    <property type="evidence" value="ECO:0007669"/>
    <property type="project" value="UniProtKB-KW"/>
</dbReference>
<evidence type="ECO:0000313" key="2">
    <source>
        <dbReference type="Proteomes" id="UP000731907"/>
    </source>
</evidence>
<dbReference type="RefSeq" id="WP_161763552.1">
    <property type="nucleotide sequence ID" value="NZ_JAAATX020000012.1"/>
</dbReference>
<protein>
    <submittedName>
        <fullName evidence="1">N-(5'-phosphoribosyl)anthranilate isomerase</fullName>
    </submittedName>
</protein>
<dbReference type="Proteomes" id="UP000731907">
    <property type="component" value="Unassembled WGS sequence"/>
</dbReference>
<comment type="caution">
    <text evidence="1">The sequence shown here is derived from an EMBL/GenBank/DDBJ whole genome shotgun (WGS) entry which is preliminary data.</text>
</comment>
<organism evidence="1 2">
    <name type="scientific">Paragemmobacter amnigenus</name>
    <dbReference type="NCBI Taxonomy" id="2852097"/>
    <lineage>
        <taxon>Bacteria</taxon>
        <taxon>Pseudomonadati</taxon>
        <taxon>Pseudomonadota</taxon>
        <taxon>Alphaproteobacteria</taxon>
        <taxon>Rhodobacterales</taxon>
        <taxon>Paracoccaceae</taxon>
        <taxon>Paragemmobacter</taxon>
    </lineage>
</organism>
<keyword evidence="1" id="KW-0413">Isomerase</keyword>
<keyword evidence="2" id="KW-1185">Reference proteome</keyword>
<proteinExistence type="predicted"/>
<reference evidence="1 2" key="1">
    <citation type="submission" date="2021-06" db="EMBL/GenBank/DDBJ databases">
        <title>Rhodobacteraceae bacterium strain HSP-20.</title>
        <authorList>
            <person name="Chen W.-M."/>
        </authorList>
    </citation>
    <scope>NUCLEOTIDE SEQUENCE [LARGE SCALE GENOMIC DNA]</scope>
    <source>
        <strain evidence="1 2">HSP-20</strain>
    </source>
</reference>
<accession>A0ABS6J7A2</accession>
<name>A0ABS6J7A2_9RHOB</name>
<sequence length="75" mass="8796">MTPLRKARPDQWIDQIFAARAAATGGVIRRHVDWVEREIGHDRFMSEVRRRGFHLMRAGNQYIILCASEPVQFLF</sequence>
<evidence type="ECO:0000313" key="1">
    <source>
        <dbReference type="EMBL" id="MBU9699437.1"/>
    </source>
</evidence>
<gene>
    <name evidence="1" type="ORF">GU927_016440</name>
</gene>